<dbReference type="GO" id="GO:0016020">
    <property type="term" value="C:membrane"/>
    <property type="evidence" value="ECO:0007669"/>
    <property type="project" value="InterPro"/>
</dbReference>
<proteinExistence type="inferred from homology"/>
<organism evidence="4 5">
    <name type="scientific">Sulfoacidibacillus thermotolerans</name>
    <name type="common">Acidibacillus sulfuroxidans</name>
    <dbReference type="NCBI Taxonomy" id="1765684"/>
    <lineage>
        <taxon>Bacteria</taxon>
        <taxon>Bacillati</taxon>
        <taxon>Bacillota</taxon>
        <taxon>Bacilli</taxon>
        <taxon>Bacillales</taxon>
        <taxon>Alicyclobacillaceae</taxon>
        <taxon>Sulfoacidibacillus</taxon>
    </lineage>
</organism>
<dbReference type="InterPro" id="IPR000462">
    <property type="entry name" value="CDP-OH_P_trans"/>
</dbReference>
<reference evidence="4 5" key="1">
    <citation type="submission" date="2016-11" db="EMBL/GenBank/DDBJ databases">
        <title>Comparative genomics of Acidibacillus ferroxidans species.</title>
        <authorList>
            <person name="Oliveira G."/>
            <person name="Nunes G."/>
            <person name="Oliveira R."/>
            <person name="Araujo F."/>
            <person name="Salim A."/>
            <person name="Scholte L."/>
            <person name="Morais D."/>
            <person name="Nancucheo I."/>
            <person name="Johnson D.B."/>
            <person name="Grail B."/>
            <person name="Bittencourt J."/>
            <person name="Valadares R."/>
        </authorList>
    </citation>
    <scope>NUCLEOTIDE SEQUENCE [LARGE SCALE GENOMIC DNA]</scope>
    <source>
        <strain evidence="4 5">Y002</strain>
    </source>
</reference>
<dbReference type="Pfam" id="PF01066">
    <property type="entry name" value="CDP-OH_P_transf"/>
    <property type="match status" value="1"/>
</dbReference>
<keyword evidence="3" id="KW-0812">Transmembrane</keyword>
<dbReference type="EMBL" id="MPDK01000010">
    <property type="protein sequence ID" value="PWI57664.1"/>
    <property type="molecule type" value="Genomic_DNA"/>
</dbReference>
<keyword evidence="1 2" id="KW-0808">Transferase</keyword>
<keyword evidence="5" id="KW-1185">Reference proteome</keyword>
<evidence type="ECO:0000256" key="2">
    <source>
        <dbReference type="RuleBase" id="RU003750"/>
    </source>
</evidence>
<feature type="transmembrane region" description="Helical" evidence="3">
    <location>
        <begin position="44"/>
        <end position="60"/>
    </location>
</feature>
<keyword evidence="3" id="KW-1133">Transmembrane helix</keyword>
<dbReference type="GO" id="GO:0008654">
    <property type="term" value="P:phospholipid biosynthetic process"/>
    <property type="evidence" value="ECO:0007669"/>
    <property type="project" value="InterPro"/>
</dbReference>
<accession>A0A2U3D8Q1</accession>
<protein>
    <recommendedName>
        <fullName evidence="6">CDP-alcohol phosphatidyltransferase</fullName>
    </recommendedName>
</protein>
<name>A0A2U3D8Q1_SULT2</name>
<comment type="similarity">
    <text evidence="2">Belongs to the CDP-alcohol phosphatidyltransferase class-I family.</text>
</comment>
<dbReference type="RefSeq" id="WP_109430603.1">
    <property type="nucleotide sequence ID" value="NZ_MPDK01000010.1"/>
</dbReference>
<dbReference type="GO" id="GO:0016780">
    <property type="term" value="F:phosphotransferase activity, for other substituted phosphate groups"/>
    <property type="evidence" value="ECO:0007669"/>
    <property type="project" value="InterPro"/>
</dbReference>
<evidence type="ECO:0000256" key="3">
    <source>
        <dbReference type="SAM" id="Phobius"/>
    </source>
</evidence>
<dbReference type="AlphaFoldDB" id="A0A2U3D8Q1"/>
<dbReference type="PROSITE" id="PS00379">
    <property type="entry name" value="CDP_ALCOHOL_P_TRANSF"/>
    <property type="match status" value="1"/>
</dbReference>
<evidence type="ECO:0000313" key="4">
    <source>
        <dbReference type="EMBL" id="PWI57664.1"/>
    </source>
</evidence>
<feature type="transmembrane region" description="Helical" evidence="3">
    <location>
        <begin position="216"/>
        <end position="233"/>
    </location>
</feature>
<evidence type="ECO:0000313" key="5">
    <source>
        <dbReference type="Proteomes" id="UP000245380"/>
    </source>
</evidence>
<evidence type="ECO:0000256" key="1">
    <source>
        <dbReference type="ARBA" id="ARBA00022679"/>
    </source>
</evidence>
<sequence>MSEFKAINASAKRPVDIWTNYGYYFFSLRFVYLIRKTNITPNQVTLFSFFLLLFAAWLFSRGTRNAILFGVLIHQLSFVFDCADGQLARYKQQFSPYGAWLDQIADRIKEYVLALAFAYGYSRFHPGIAVWEYALAELFLLFLLEYYEQQRGKIGKTSAPITNQQTPDDHKKKQSESGFYQALRNMRSRIPFRGFTIGEQYFLTGILLLFTNEKDTLIGITYVALIMAIYHPLATITKRRFES</sequence>
<dbReference type="InterPro" id="IPR048254">
    <property type="entry name" value="CDP_ALCOHOL_P_TRANSF_CS"/>
</dbReference>
<feature type="transmembrane region" description="Helical" evidence="3">
    <location>
        <begin position="190"/>
        <end position="210"/>
    </location>
</feature>
<dbReference type="Proteomes" id="UP000245380">
    <property type="component" value="Unassembled WGS sequence"/>
</dbReference>
<gene>
    <name evidence="4" type="ORF">BM613_07695</name>
</gene>
<dbReference type="InterPro" id="IPR043130">
    <property type="entry name" value="CDP-OH_PTrfase_TM_dom"/>
</dbReference>
<keyword evidence="3" id="KW-0472">Membrane</keyword>
<evidence type="ECO:0008006" key="6">
    <source>
        <dbReference type="Google" id="ProtNLM"/>
    </source>
</evidence>
<dbReference type="Gene3D" id="1.20.120.1760">
    <property type="match status" value="1"/>
</dbReference>
<feature type="transmembrane region" description="Helical" evidence="3">
    <location>
        <begin position="128"/>
        <end position="147"/>
    </location>
</feature>
<comment type="caution">
    <text evidence="4">The sequence shown here is derived from an EMBL/GenBank/DDBJ whole genome shotgun (WGS) entry which is preliminary data.</text>
</comment>
<dbReference type="OrthoDB" id="269185at2"/>